<dbReference type="InterPro" id="IPR013763">
    <property type="entry name" value="Cyclin-like_dom"/>
</dbReference>
<dbReference type="InterPro" id="IPR013137">
    <property type="entry name" value="Znf_TFIIB"/>
</dbReference>
<dbReference type="GO" id="GO:0017025">
    <property type="term" value="F:TBP-class protein binding"/>
    <property type="evidence" value="ECO:0007669"/>
    <property type="project" value="InterPro"/>
</dbReference>
<keyword evidence="4" id="KW-0677">Repeat</keyword>
<dbReference type="Proteomes" id="UP001187471">
    <property type="component" value="Unassembled WGS sequence"/>
</dbReference>
<organism evidence="12 13">
    <name type="scientific">Escallonia rubra</name>
    <dbReference type="NCBI Taxonomy" id="112253"/>
    <lineage>
        <taxon>Eukaryota</taxon>
        <taxon>Viridiplantae</taxon>
        <taxon>Streptophyta</taxon>
        <taxon>Embryophyta</taxon>
        <taxon>Tracheophyta</taxon>
        <taxon>Spermatophyta</taxon>
        <taxon>Magnoliopsida</taxon>
        <taxon>eudicotyledons</taxon>
        <taxon>Gunneridae</taxon>
        <taxon>Pentapetalae</taxon>
        <taxon>asterids</taxon>
        <taxon>campanulids</taxon>
        <taxon>Escalloniales</taxon>
        <taxon>Escalloniaceae</taxon>
        <taxon>Escallonia</taxon>
    </lineage>
</organism>
<evidence type="ECO:0000256" key="4">
    <source>
        <dbReference type="ARBA" id="ARBA00022737"/>
    </source>
</evidence>
<dbReference type="Gene3D" id="1.10.472.170">
    <property type="match status" value="1"/>
</dbReference>
<evidence type="ECO:0000256" key="6">
    <source>
        <dbReference type="ARBA" id="ARBA00022833"/>
    </source>
</evidence>
<dbReference type="Pfam" id="PF08271">
    <property type="entry name" value="Zn_Ribbon_TF"/>
    <property type="match status" value="1"/>
</dbReference>
<keyword evidence="13" id="KW-1185">Reference proteome</keyword>
<comment type="similarity">
    <text evidence="2">Belongs to the TFIIB family.</text>
</comment>
<feature type="non-terminal residue" evidence="12">
    <location>
        <position position="329"/>
    </location>
</feature>
<dbReference type="SMART" id="SM00385">
    <property type="entry name" value="CYCLIN"/>
    <property type="match status" value="2"/>
</dbReference>
<proteinExistence type="inferred from homology"/>
<evidence type="ECO:0000256" key="1">
    <source>
        <dbReference type="ARBA" id="ARBA00004123"/>
    </source>
</evidence>
<comment type="caution">
    <text evidence="12">The sequence shown here is derived from an EMBL/GenBank/DDBJ whole genome shotgun (WGS) entry which is preliminary data.</text>
</comment>
<dbReference type="SUPFAM" id="SSF57783">
    <property type="entry name" value="Zinc beta-ribbon"/>
    <property type="match status" value="1"/>
</dbReference>
<dbReference type="GO" id="GO:0008270">
    <property type="term" value="F:zinc ion binding"/>
    <property type="evidence" value="ECO:0007669"/>
    <property type="project" value="UniProtKB-KW"/>
</dbReference>
<name>A0AA88U2Y4_9ASTE</name>
<gene>
    <name evidence="12" type="ORF">RJ640_001060</name>
</gene>
<keyword evidence="5 10" id="KW-0863">Zinc-finger</keyword>
<dbReference type="Pfam" id="PF00382">
    <property type="entry name" value="TFIIB"/>
    <property type="match status" value="2"/>
</dbReference>
<dbReference type="InterPro" id="IPR036915">
    <property type="entry name" value="Cyclin-like_sf"/>
</dbReference>
<dbReference type="EMBL" id="JAVXUO010003099">
    <property type="protein sequence ID" value="KAK2966736.1"/>
    <property type="molecule type" value="Genomic_DNA"/>
</dbReference>
<dbReference type="PANTHER" id="PTHR11618">
    <property type="entry name" value="TRANSCRIPTION INITIATION FACTOR IIB-RELATED"/>
    <property type="match status" value="1"/>
</dbReference>
<dbReference type="GO" id="GO:0005634">
    <property type="term" value="C:nucleus"/>
    <property type="evidence" value="ECO:0007669"/>
    <property type="project" value="UniProtKB-SubCell"/>
</dbReference>
<dbReference type="FunFam" id="1.10.472.170:FF:000001">
    <property type="entry name" value="Transcription initiation factor IIB"/>
    <property type="match status" value="1"/>
</dbReference>
<protein>
    <recommendedName>
        <fullName evidence="11">TFIIB-type domain-containing protein</fullName>
    </recommendedName>
</protein>
<dbReference type="CDD" id="cd20551">
    <property type="entry name" value="CYCLIN_TFIIB_rpt1"/>
    <property type="match status" value="1"/>
</dbReference>
<reference evidence="12" key="1">
    <citation type="submission" date="2022-12" db="EMBL/GenBank/DDBJ databases">
        <title>Draft genome assemblies for two species of Escallonia (Escalloniales).</title>
        <authorList>
            <person name="Chanderbali A."/>
            <person name="Dervinis C."/>
            <person name="Anghel I."/>
            <person name="Soltis D."/>
            <person name="Soltis P."/>
            <person name="Zapata F."/>
        </authorList>
    </citation>
    <scope>NUCLEOTIDE SEQUENCE</scope>
    <source>
        <strain evidence="12">UCBG92.1500</strain>
        <tissue evidence="12">Leaf</tissue>
    </source>
</reference>
<dbReference type="InterPro" id="IPR000812">
    <property type="entry name" value="TFIIB"/>
</dbReference>
<evidence type="ECO:0000256" key="9">
    <source>
        <dbReference type="ARBA" id="ARBA00023242"/>
    </source>
</evidence>
<feature type="domain" description="TFIIB-type" evidence="11">
    <location>
        <begin position="7"/>
        <end position="39"/>
    </location>
</feature>
<dbReference type="FunFam" id="1.10.472.10:FF:000043">
    <property type="entry name" value="Transcription initiation factor IIB"/>
    <property type="match status" value="1"/>
</dbReference>
<keyword evidence="8" id="KW-0804">Transcription</keyword>
<evidence type="ECO:0000256" key="7">
    <source>
        <dbReference type="ARBA" id="ARBA00023015"/>
    </source>
</evidence>
<dbReference type="PROSITE" id="PS51134">
    <property type="entry name" value="ZF_TFIIB"/>
    <property type="match status" value="1"/>
</dbReference>
<evidence type="ECO:0000256" key="8">
    <source>
        <dbReference type="ARBA" id="ARBA00023163"/>
    </source>
</evidence>
<keyword evidence="9" id="KW-0539">Nucleus</keyword>
<evidence type="ECO:0000313" key="12">
    <source>
        <dbReference type="EMBL" id="KAK2966736.1"/>
    </source>
</evidence>
<dbReference type="PROSITE" id="PS00782">
    <property type="entry name" value="TFIIB"/>
    <property type="match status" value="1"/>
</dbReference>
<dbReference type="PRINTS" id="PR00685">
    <property type="entry name" value="TIFACTORIIB"/>
</dbReference>
<evidence type="ECO:0000259" key="11">
    <source>
        <dbReference type="PROSITE" id="PS51134"/>
    </source>
</evidence>
<keyword evidence="6" id="KW-0862">Zinc</keyword>
<evidence type="ECO:0000256" key="3">
    <source>
        <dbReference type="ARBA" id="ARBA00022723"/>
    </source>
</evidence>
<evidence type="ECO:0000313" key="13">
    <source>
        <dbReference type="Proteomes" id="UP001187471"/>
    </source>
</evidence>
<evidence type="ECO:0000256" key="10">
    <source>
        <dbReference type="PROSITE-ProRule" id="PRU00469"/>
    </source>
</evidence>
<comment type="subcellular location">
    <subcellularLocation>
        <location evidence="1">Nucleus</location>
    </subcellularLocation>
</comment>
<dbReference type="InterPro" id="IPR013150">
    <property type="entry name" value="TFIIB_cyclin"/>
</dbReference>
<dbReference type="GO" id="GO:0097550">
    <property type="term" value="C:transcription preinitiation complex"/>
    <property type="evidence" value="ECO:0007669"/>
    <property type="project" value="TreeGrafter"/>
</dbReference>
<dbReference type="Gene3D" id="1.10.472.10">
    <property type="entry name" value="Cyclin-like"/>
    <property type="match status" value="1"/>
</dbReference>
<dbReference type="SUPFAM" id="SSF47954">
    <property type="entry name" value="Cyclin-like"/>
    <property type="match status" value="2"/>
</dbReference>
<keyword evidence="7" id="KW-0805">Transcription regulation</keyword>
<keyword evidence="3" id="KW-0479">Metal-binding</keyword>
<dbReference type="PANTHER" id="PTHR11618:SF50">
    <property type="entry name" value="TRANSCRIPTION INITIATION FACTOR IIB-2-LIKE"/>
    <property type="match status" value="1"/>
</dbReference>
<dbReference type="GO" id="GO:0070897">
    <property type="term" value="P:transcription preinitiation complex assembly"/>
    <property type="evidence" value="ECO:0007669"/>
    <property type="project" value="InterPro"/>
</dbReference>
<dbReference type="InterPro" id="IPR023486">
    <property type="entry name" value="TFIIB_CS"/>
</dbReference>
<evidence type="ECO:0000256" key="5">
    <source>
        <dbReference type="ARBA" id="ARBA00022771"/>
    </source>
</evidence>
<evidence type="ECO:0000256" key="2">
    <source>
        <dbReference type="ARBA" id="ARBA00010857"/>
    </source>
</evidence>
<sequence>MPRTPTPEFYCSDCRRETEVVFDHSTGDTVCSECGLVLESRCIDETSEWRTFADDSTDRDPTRVGSPVDPLLMGEGELTTRISMAKTKGFNIITGGDAEPNVSWVHGRGAGGDRDRAVVMGFETIANMCDRLSLVATIKDRAREMYKRLEDQKCTRGRNLEALAAGCLFIACRQEGKPRTIKEICSAANGSSKKDIGRAKEFIVKQLAVEMGQSMELGAISAGDYLRRFCSNLGMSSKEVKAVQEAVQKSEAIDIRRAPISIAGAIIYMITQLSDEKKSLKDIALSTSVSEATIRSVYKDLYPYASRIVPNWYTSDKDLINNRSARPLL</sequence>
<dbReference type="AlphaFoldDB" id="A0AA88U2Y4"/>
<accession>A0AA88U2Y4</accession>
<dbReference type="FunFam" id="1.10.472.10:FF:000019">
    <property type="entry name" value="transcription initiation factor IIB"/>
    <property type="match status" value="1"/>
</dbReference>